<dbReference type="AlphaFoldDB" id="A0A914YDI4"/>
<evidence type="ECO:0000313" key="3">
    <source>
        <dbReference type="WBParaSite" id="PSU_v2.g17493.t1"/>
    </source>
</evidence>
<organism evidence="2 3">
    <name type="scientific">Panagrolaimus superbus</name>
    <dbReference type="NCBI Taxonomy" id="310955"/>
    <lineage>
        <taxon>Eukaryota</taxon>
        <taxon>Metazoa</taxon>
        <taxon>Ecdysozoa</taxon>
        <taxon>Nematoda</taxon>
        <taxon>Chromadorea</taxon>
        <taxon>Rhabditida</taxon>
        <taxon>Tylenchina</taxon>
        <taxon>Panagrolaimomorpha</taxon>
        <taxon>Panagrolaimoidea</taxon>
        <taxon>Panagrolaimidae</taxon>
        <taxon>Panagrolaimus</taxon>
    </lineage>
</organism>
<dbReference type="WBParaSite" id="PSU_v2.g17493.t1">
    <property type="protein sequence ID" value="PSU_v2.g17493.t1"/>
    <property type="gene ID" value="PSU_v2.g17493"/>
</dbReference>
<reference evidence="3" key="1">
    <citation type="submission" date="2022-11" db="UniProtKB">
        <authorList>
            <consortium name="WormBaseParasite"/>
        </authorList>
    </citation>
    <scope>IDENTIFICATION</scope>
</reference>
<dbReference type="PROSITE" id="PS51233">
    <property type="entry name" value="VWFD"/>
    <property type="match status" value="1"/>
</dbReference>
<keyword evidence="2" id="KW-1185">Reference proteome</keyword>
<accession>A0A914YDI4</accession>
<dbReference type="Proteomes" id="UP000887577">
    <property type="component" value="Unplaced"/>
</dbReference>
<sequence length="109" mass="11878">MDQSEIIVMLRSGTGVRVRESNGMLDVMVFLPPSYNTTCRTGQSLGTTTVTNIYGGTTRCYTTMGLLGTYNNDRSDDLMTLSGTITRATGDLNNAASVQMIYENFGMHC</sequence>
<proteinExistence type="predicted"/>
<feature type="domain" description="VWFD" evidence="1">
    <location>
        <begin position="1"/>
        <end position="109"/>
    </location>
</feature>
<name>A0A914YDI4_9BILA</name>
<evidence type="ECO:0000259" key="1">
    <source>
        <dbReference type="PROSITE" id="PS51233"/>
    </source>
</evidence>
<protein>
    <submittedName>
        <fullName evidence="3">VWFD domain-containing protein</fullName>
    </submittedName>
</protein>
<evidence type="ECO:0000313" key="2">
    <source>
        <dbReference type="Proteomes" id="UP000887577"/>
    </source>
</evidence>
<dbReference type="InterPro" id="IPR001846">
    <property type="entry name" value="VWF_type-D"/>
</dbReference>